<organism evidence="4 5">
    <name type="scientific">Chlamydomonas reinhardtii</name>
    <name type="common">Chlamydomonas smithii</name>
    <dbReference type="NCBI Taxonomy" id="3055"/>
    <lineage>
        <taxon>Eukaryota</taxon>
        <taxon>Viridiplantae</taxon>
        <taxon>Chlorophyta</taxon>
        <taxon>core chlorophytes</taxon>
        <taxon>Chlorophyceae</taxon>
        <taxon>CS clade</taxon>
        <taxon>Chlamydomonadales</taxon>
        <taxon>Chlamydomonadaceae</taxon>
        <taxon>Chlamydomonas</taxon>
    </lineage>
</organism>
<dbReference type="PANTHER" id="PTHR11315:SF0">
    <property type="entry name" value="FOLATE GAMMA-GLUTAMYL HYDROLASE"/>
    <property type="match status" value="1"/>
</dbReference>
<dbReference type="InterPro" id="IPR015527">
    <property type="entry name" value="Pept_C26_g-glut_hydrolase"/>
</dbReference>
<comment type="catalytic activity">
    <reaction evidence="2">
        <text>(6S)-5,6,7,8-tetrahydrofolyl-(gamma-L-Glu)(n) + (n-1) H2O = (6S)-5,6,7,8-tetrahydrofolate + (n-1) L-glutamate</text>
        <dbReference type="Rhea" id="RHEA:56784"/>
        <dbReference type="Rhea" id="RHEA-COMP:14738"/>
        <dbReference type="ChEBI" id="CHEBI:15377"/>
        <dbReference type="ChEBI" id="CHEBI:29985"/>
        <dbReference type="ChEBI" id="CHEBI:57453"/>
        <dbReference type="ChEBI" id="CHEBI:141005"/>
        <dbReference type="EC" id="3.4.19.9"/>
    </reaction>
</comment>
<sequence length="313" mass="35300">MGGGRAVPVRFYSSDSELRRLFKSLNGLVFPGGLTWLWLDSPYVIAARKLFNWALEANDKGNVFPIHGTCLGFQLRRNDLLVDTDSVAHPATLIWTPQAADSRLFGGLAPDLHDKLADPKFNIALENHMYGIPPNFYQKYPILAQWYKPLSTTLDRNGTEYISTMEGIKYPFFGTQWHPEKPPYEFGMEEVPHSLDAIRVSQHLANVFLEAARMSSHKPESKEEELAMLIYDTAPIFSARFEVMDEENYDGPDITYYFDQKDKPPHGPDDDEGGDGGGPAAPEQAPSSEDGEELSEAKRELHFKFWSTQGGFF</sequence>
<dbReference type="OrthoDB" id="64220at2759"/>
<dbReference type="GeneID" id="5726342"/>
<gene>
    <name evidence="4" type="ORF">CHLRE_07g315050v5</name>
</gene>
<dbReference type="ExpressionAtlas" id="A0A2K3DIL6">
    <property type="expression patterns" value="baseline and differential"/>
</dbReference>
<feature type="active site" evidence="2">
    <location>
        <position position="178"/>
    </location>
</feature>
<reference evidence="4 5" key="1">
    <citation type="journal article" date="2007" name="Science">
        <title>The Chlamydomonas genome reveals the evolution of key animal and plant functions.</title>
        <authorList>
            <person name="Merchant S.S."/>
            <person name="Prochnik S.E."/>
            <person name="Vallon O."/>
            <person name="Harris E.H."/>
            <person name="Karpowicz S.J."/>
            <person name="Witman G.B."/>
            <person name="Terry A."/>
            <person name="Salamov A."/>
            <person name="Fritz-Laylin L.K."/>
            <person name="Marechal-Drouard L."/>
            <person name="Marshall W.F."/>
            <person name="Qu L.H."/>
            <person name="Nelson D.R."/>
            <person name="Sanderfoot A.A."/>
            <person name="Spalding M.H."/>
            <person name="Kapitonov V.V."/>
            <person name="Ren Q."/>
            <person name="Ferris P."/>
            <person name="Lindquist E."/>
            <person name="Shapiro H."/>
            <person name="Lucas S.M."/>
            <person name="Grimwood J."/>
            <person name="Schmutz J."/>
            <person name="Cardol P."/>
            <person name="Cerutti H."/>
            <person name="Chanfreau G."/>
            <person name="Chen C.L."/>
            <person name="Cognat V."/>
            <person name="Croft M.T."/>
            <person name="Dent R."/>
            <person name="Dutcher S."/>
            <person name="Fernandez E."/>
            <person name="Fukuzawa H."/>
            <person name="Gonzalez-Ballester D."/>
            <person name="Gonzalez-Halphen D."/>
            <person name="Hallmann A."/>
            <person name="Hanikenne M."/>
            <person name="Hippler M."/>
            <person name="Inwood W."/>
            <person name="Jabbari K."/>
            <person name="Kalanon M."/>
            <person name="Kuras R."/>
            <person name="Lefebvre P.A."/>
            <person name="Lemaire S.D."/>
            <person name="Lobanov A.V."/>
            <person name="Lohr M."/>
            <person name="Manuell A."/>
            <person name="Meier I."/>
            <person name="Mets L."/>
            <person name="Mittag M."/>
            <person name="Mittelmeier T."/>
            <person name="Moroney J.V."/>
            <person name="Moseley J."/>
            <person name="Napoli C."/>
            <person name="Nedelcu A.M."/>
            <person name="Niyogi K."/>
            <person name="Novoselov S.V."/>
            <person name="Paulsen I.T."/>
            <person name="Pazour G."/>
            <person name="Purton S."/>
            <person name="Ral J.P."/>
            <person name="Riano-Pachon D.M."/>
            <person name="Riekhof W."/>
            <person name="Rymarquis L."/>
            <person name="Schroda M."/>
            <person name="Stern D."/>
            <person name="Umen J."/>
            <person name="Willows R."/>
            <person name="Wilson N."/>
            <person name="Zimmer S.L."/>
            <person name="Allmer J."/>
            <person name="Balk J."/>
            <person name="Bisova K."/>
            <person name="Chen C.J."/>
            <person name="Elias M."/>
            <person name="Gendler K."/>
            <person name="Hauser C."/>
            <person name="Lamb M.R."/>
            <person name="Ledford H."/>
            <person name="Long J.C."/>
            <person name="Minagawa J."/>
            <person name="Page M.D."/>
            <person name="Pan J."/>
            <person name="Pootakham W."/>
            <person name="Roje S."/>
            <person name="Rose A."/>
            <person name="Stahlberg E."/>
            <person name="Terauchi A.M."/>
            <person name="Yang P."/>
            <person name="Ball S."/>
            <person name="Bowler C."/>
            <person name="Dieckmann C.L."/>
            <person name="Gladyshev V.N."/>
            <person name="Green P."/>
            <person name="Jorgensen R."/>
            <person name="Mayfield S."/>
            <person name="Mueller-Roeber B."/>
            <person name="Rajamani S."/>
            <person name="Sayre R.T."/>
            <person name="Brokstein P."/>
            <person name="Dubchak I."/>
            <person name="Goodstein D."/>
            <person name="Hornick L."/>
            <person name="Huang Y.W."/>
            <person name="Jhaveri J."/>
            <person name="Luo Y."/>
            <person name="Martinez D."/>
            <person name="Ngau W.C."/>
            <person name="Otillar B."/>
            <person name="Poliakov A."/>
            <person name="Porter A."/>
            <person name="Szajkowski L."/>
            <person name="Werner G."/>
            <person name="Zhou K."/>
            <person name="Grigoriev I.V."/>
            <person name="Rokhsar D.S."/>
            <person name="Grossman A.R."/>
        </authorList>
    </citation>
    <scope>NUCLEOTIDE SEQUENCE [LARGE SCALE GENOMIC DNA]</scope>
    <source>
        <strain evidence="5">CC-503</strain>
    </source>
</reference>
<dbReference type="InterPro" id="IPR029062">
    <property type="entry name" value="Class_I_gatase-like"/>
</dbReference>
<dbReference type="PaxDb" id="3055-EDP07232"/>
<evidence type="ECO:0000313" key="5">
    <source>
        <dbReference type="Proteomes" id="UP000006906"/>
    </source>
</evidence>
<feature type="region of interest" description="Disordered" evidence="3">
    <location>
        <begin position="252"/>
        <end position="299"/>
    </location>
</feature>
<name>A0A2K3DIL6_CHLRE</name>
<feature type="active site" description="Nucleophile" evidence="1 2">
    <location>
        <position position="70"/>
    </location>
</feature>
<dbReference type="EMBL" id="CM008968">
    <property type="protein sequence ID" value="PNW80379.1"/>
    <property type="molecule type" value="Genomic_DNA"/>
</dbReference>
<dbReference type="EC" id="3.4.19.9" evidence="2"/>
<evidence type="ECO:0000256" key="3">
    <source>
        <dbReference type="SAM" id="MobiDB-lite"/>
    </source>
</evidence>
<feature type="compositionally biased region" description="Basic and acidic residues" evidence="3">
    <location>
        <begin position="259"/>
        <end position="268"/>
    </location>
</feature>
<keyword evidence="2" id="KW-0378">Hydrolase</keyword>
<dbReference type="SUPFAM" id="SSF52317">
    <property type="entry name" value="Class I glutamine amidotransferase-like"/>
    <property type="match status" value="1"/>
</dbReference>
<dbReference type="GO" id="GO:0034722">
    <property type="term" value="F:gamma-glutamyl-peptidase activity"/>
    <property type="evidence" value="ECO:0007669"/>
    <property type="project" value="UniProtKB-UniRule"/>
</dbReference>
<dbReference type="PROSITE" id="PS51273">
    <property type="entry name" value="GATASE_TYPE_1"/>
    <property type="match status" value="1"/>
</dbReference>
<dbReference type="PANTHER" id="PTHR11315">
    <property type="entry name" value="PROTEASE FAMILY C26 GAMMA-GLUTAMYL HYDROLASE"/>
    <property type="match status" value="1"/>
</dbReference>
<dbReference type="RefSeq" id="XP_042922436.1">
    <property type="nucleotide sequence ID" value="XM_043063868.1"/>
</dbReference>
<dbReference type="PROSITE" id="PS51275">
    <property type="entry name" value="PEPTIDASE_C26_GGH"/>
    <property type="match status" value="1"/>
</dbReference>
<evidence type="ECO:0000256" key="1">
    <source>
        <dbReference type="PIRSR" id="PIRSR615527-1"/>
    </source>
</evidence>
<accession>A0A2K3DIL6</accession>
<keyword evidence="5" id="KW-1185">Reference proteome</keyword>
<feature type="active site" description="Proton donor" evidence="1">
    <location>
        <position position="178"/>
    </location>
</feature>
<dbReference type="AlphaFoldDB" id="A0A2K3DIL6"/>
<dbReference type="Gramene" id="PNW80379">
    <property type="protein sequence ID" value="PNW80379"/>
    <property type="gene ID" value="CHLRE_07g315050v5"/>
</dbReference>
<proteinExistence type="predicted"/>
<evidence type="ECO:0000256" key="2">
    <source>
        <dbReference type="PROSITE-ProRule" id="PRU00607"/>
    </source>
</evidence>
<protein>
    <recommendedName>
        <fullName evidence="2">folate gamma-glutamyl hydrolase</fullName>
        <ecNumber evidence="2">3.4.19.9</ecNumber>
    </recommendedName>
</protein>
<dbReference type="Gene3D" id="3.40.50.880">
    <property type="match status" value="1"/>
</dbReference>
<dbReference type="Proteomes" id="UP000006906">
    <property type="component" value="Chromosome 7"/>
</dbReference>
<evidence type="ECO:0000313" key="4">
    <source>
        <dbReference type="EMBL" id="PNW80379.1"/>
    </source>
</evidence>